<dbReference type="InterPro" id="IPR019596">
    <property type="entry name" value="Phage_Mu_GpM_tail_tub"/>
</dbReference>
<dbReference type="RefSeq" id="WP_305109133.1">
    <property type="nucleotide sequence ID" value="NZ_JAUTWS010000207.1"/>
</dbReference>
<gene>
    <name evidence="1" type="ORF">Q7A36_38765</name>
</gene>
<name>A0ABT9EDX5_9PROT</name>
<keyword evidence="2" id="KW-1185">Reference proteome</keyword>
<accession>A0ABT9EDX5</accession>
<dbReference type="Proteomes" id="UP001243009">
    <property type="component" value="Unassembled WGS sequence"/>
</dbReference>
<sequence>MAAKRVAGISSITINGSSFALVDGLTYSPSSVRRETMTGLDGVHGYKELPVAGFIACTIRDINTSVADFNGMTAATVQLIQANGKQVIGSLMWVVDVQEVDASEGTFSVRFEGVDVVEIF</sequence>
<organism evidence="1 2">
    <name type="scientific">Paracraurococcus lichenis</name>
    <dbReference type="NCBI Taxonomy" id="3064888"/>
    <lineage>
        <taxon>Bacteria</taxon>
        <taxon>Pseudomonadati</taxon>
        <taxon>Pseudomonadota</taxon>
        <taxon>Alphaproteobacteria</taxon>
        <taxon>Acetobacterales</taxon>
        <taxon>Roseomonadaceae</taxon>
        <taxon>Paracraurococcus</taxon>
    </lineage>
</organism>
<evidence type="ECO:0000313" key="1">
    <source>
        <dbReference type="EMBL" id="MDO9714299.1"/>
    </source>
</evidence>
<reference evidence="1 2" key="1">
    <citation type="submission" date="2023-08" db="EMBL/GenBank/DDBJ databases">
        <title>The draft genome sequence of Paracraurococcus sp. LOR1-02.</title>
        <authorList>
            <person name="Kingkaew E."/>
            <person name="Tanasupawat S."/>
        </authorList>
    </citation>
    <scope>NUCLEOTIDE SEQUENCE [LARGE SCALE GENOMIC DNA]</scope>
    <source>
        <strain evidence="1 2">LOR1-02</strain>
    </source>
</reference>
<dbReference type="Pfam" id="PF10618">
    <property type="entry name" value="Tail_tube"/>
    <property type="match status" value="1"/>
</dbReference>
<evidence type="ECO:0000313" key="2">
    <source>
        <dbReference type="Proteomes" id="UP001243009"/>
    </source>
</evidence>
<proteinExistence type="predicted"/>
<comment type="caution">
    <text evidence="1">The sequence shown here is derived from an EMBL/GenBank/DDBJ whole genome shotgun (WGS) entry which is preliminary data.</text>
</comment>
<dbReference type="EMBL" id="JAUTWS010000207">
    <property type="protein sequence ID" value="MDO9714299.1"/>
    <property type="molecule type" value="Genomic_DNA"/>
</dbReference>
<protein>
    <submittedName>
        <fullName evidence="1">Phage tail tube protein</fullName>
    </submittedName>
</protein>